<keyword evidence="2" id="KW-1185">Reference proteome</keyword>
<comment type="caution">
    <text evidence="1">The sequence shown here is derived from an EMBL/GenBank/DDBJ whole genome shotgun (WGS) entry which is preliminary data.</text>
</comment>
<proteinExistence type="predicted"/>
<dbReference type="EMBL" id="CM042047">
    <property type="protein sequence ID" value="KAI3771465.1"/>
    <property type="molecule type" value="Genomic_DNA"/>
</dbReference>
<name>A0ACB9FK01_ARCLA</name>
<evidence type="ECO:0000313" key="2">
    <source>
        <dbReference type="Proteomes" id="UP001055879"/>
    </source>
</evidence>
<reference evidence="2" key="1">
    <citation type="journal article" date="2022" name="Mol. Ecol. Resour.">
        <title>The genomes of chicory, endive, great burdock and yacon provide insights into Asteraceae palaeo-polyploidization history and plant inulin production.</title>
        <authorList>
            <person name="Fan W."/>
            <person name="Wang S."/>
            <person name="Wang H."/>
            <person name="Wang A."/>
            <person name="Jiang F."/>
            <person name="Liu H."/>
            <person name="Zhao H."/>
            <person name="Xu D."/>
            <person name="Zhang Y."/>
        </authorList>
    </citation>
    <scope>NUCLEOTIDE SEQUENCE [LARGE SCALE GENOMIC DNA]</scope>
    <source>
        <strain evidence="2">cv. Niubang</strain>
    </source>
</reference>
<evidence type="ECO:0000313" key="1">
    <source>
        <dbReference type="EMBL" id="KAI3771465.1"/>
    </source>
</evidence>
<protein>
    <submittedName>
        <fullName evidence="1">Uncharacterized protein</fullName>
    </submittedName>
</protein>
<reference evidence="1 2" key="2">
    <citation type="journal article" date="2022" name="Mol. Ecol. Resour.">
        <title>The genomes of chicory, endive, great burdock and yacon provide insights into Asteraceae paleo-polyploidization history and plant inulin production.</title>
        <authorList>
            <person name="Fan W."/>
            <person name="Wang S."/>
            <person name="Wang H."/>
            <person name="Wang A."/>
            <person name="Jiang F."/>
            <person name="Liu H."/>
            <person name="Zhao H."/>
            <person name="Xu D."/>
            <person name="Zhang Y."/>
        </authorList>
    </citation>
    <scope>NUCLEOTIDE SEQUENCE [LARGE SCALE GENOMIC DNA]</scope>
    <source>
        <strain evidence="2">cv. Niubang</strain>
    </source>
</reference>
<dbReference type="Proteomes" id="UP001055879">
    <property type="component" value="Linkage Group LG01"/>
</dbReference>
<organism evidence="1 2">
    <name type="scientific">Arctium lappa</name>
    <name type="common">Greater burdock</name>
    <name type="synonym">Lappa major</name>
    <dbReference type="NCBI Taxonomy" id="4217"/>
    <lineage>
        <taxon>Eukaryota</taxon>
        <taxon>Viridiplantae</taxon>
        <taxon>Streptophyta</taxon>
        <taxon>Embryophyta</taxon>
        <taxon>Tracheophyta</taxon>
        <taxon>Spermatophyta</taxon>
        <taxon>Magnoliopsida</taxon>
        <taxon>eudicotyledons</taxon>
        <taxon>Gunneridae</taxon>
        <taxon>Pentapetalae</taxon>
        <taxon>asterids</taxon>
        <taxon>campanulids</taxon>
        <taxon>Asterales</taxon>
        <taxon>Asteraceae</taxon>
        <taxon>Carduoideae</taxon>
        <taxon>Cardueae</taxon>
        <taxon>Arctiinae</taxon>
        <taxon>Arctium</taxon>
    </lineage>
</organism>
<accession>A0ACB9FK01</accession>
<gene>
    <name evidence="1" type="ORF">L6452_02630</name>
</gene>
<sequence>MYHHPKHHQEVSCHLPNTQPLFPHALHCARKPTLKHHHPAPLFDFLTGGYQRWEGVGTPTATIADFDFHFKFKFKSVYLLKNGILLPESSTIYETLSTSPALVSYVLPFAFLKPEDKTEHLDCPRLSDQNVIWRGVAFIISDCFVGTVRSWFLTFTTSEQGSSKQNLEPGTTAVKRDRFLCIEWASRRGRNEVLSKGLKRAHIGSGQDYVARKGVVPTVGAGLKSIWDVAVVFFVNGYGDRSHNFSMLSLLLPVVLLFVAAVNLGDIMYNENHVNDDEVVEMHEGCRFSEIHGDKCGHHLKFERQLSSSQALLQQKARNMEESCVLRCAQPSSEMEAKNPVGICIS</sequence>